<dbReference type="Gene3D" id="3.10.450.50">
    <property type="match status" value="1"/>
</dbReference>
<sequence length="154" mass="16843">MKLKHTLTAIVAILALTGGQIFAQEAETRAASEYELSTAVAKASRAWRDAFNAGDATAAAALYEEDAIMVAKPFGTFKGRDAIEAFWTKLIEDGFDDVVYFNTSTTIVDKSLTSARVAADWKMNNAQGIITNEHWVLQPDGSVLLREDHFEVAQ</sequence>
<evidence type="ECO:0000313" key="4">
    <source>
        <dbReference type="Proteomes" id="UP001209803"/>
    </source>
</evidence>
<feature type="domain" description="SnoaL-like" evidence="2">
    <location>
        <begin position="45"/>
        <end position="123"/>
    </location>
</feature>
<dbReference type="SUPFAM" id="SSF54427">
    <property type="entry name" value="NTF2-like"/>
    <property type="match status" value="1"/>
</dbReference>
<evidence type="ECO:0000313" key="3">
    <source>
        <dbReference type="EMBL" id="WFE88414.1"/>
    </source>
</evidence>
<feature type="chain" id="PRO_5045976414" evidence="1">
    <location>
        <begin position="24"/>
        <end position="154"/>
    </location>
</feature>
<evidence type="ECO:0000256" key="1">
    <source>
        <dbReference type="SAM" id="SignalP"/>
    </source>
</evidence>
<dbReference type="Proteomes" id="UP001209803">
    <property type="component" value="Chromosome"/>
</dbReference>
<keyword evidence="4" id="KW-1185">Reference proteome</keyword>
<dbReference type="Pfam" id="PF12680">
    <property type="entry name" value="SnoaL_2"/>
    <property type="match status" value="1"/>
</dbReference>
<dbReference type="EMBL" id="CP120863">
    <property type="protein sequence ID" value="WFE88414.1"/>
    <property type="molecule type" value="Genomic_DNA"/>
</dbReference>
<dbReference type="RefSeq" id="WP_265681091.1">
    <property type="nucleotide sequence ID" value="NZ_CP120863.1"/>
</dbReference>
<feature type="signal peptide" evidence="1">
    <location>
        <begin position="1"/>
        <end position="23"/>
    </location>
</feature>
<evidence type="ECO:0000259" key="2">
    <source>
        <dbReference type="Pfam" id="PF12680"/>
    </source>
</evidence>
<organism evidence="3 4">
    <name type="scientific">Roseibium porphyridii</name>
    <dbReference type="NCBI Taxonomy" id="2866279"/>
    <lineage>
        <taxon>Bacteria</taxon>
        <taxon>Pseudomonadati</taxon>
        <taxon>Pseudomonadota</taxon>
        <taxon>Alphaproteobacteria</taxon>
        <taxon>Hyphomicrobiales</taxon>
        <taxon>Stappiaceae</taxon>
        <taxon>Roseibium</taxon>
    </lineage>
</organism>
<protein>
    <submittedName>
        <fullName evidence="3">Nuclear transport factor 2 family protein</fullName>
    </submittedName>
</protein>
<dbReference type="InterPro" id="IPR032710">
    <property type="entry name" value="NTF2-like_dom_sf"/>
</dbReference>
<dbReference type="InterPro" id="IPR037401">
    <property type="entry name" value="SnoaL-like"/>
</dbReference>
<gene>
    <name evidence="3" type="ORF">K1718_19920</name>
</gene>
<reference evidence="3 4" key="1">
    <citation type="submission" date="2023-03" db="EMBL/GenBank/DDBJ databases">
        <title>Roseibium porphyridii sp. nov. and Roseibium rhodosorbium sp. nov. isolated from marine algae, Porphyridium cruentum and Rhodosorus marinus, respectively.</title>
        <authorList>
            <person name="Lee M.W."/>
            <person name="Choi B.J."/>
            <person name="Lee J.K."/>
            <person name="Choi D.G."/>
            <person name="Baek J.H."/>
            <person name="Bayburt H."/>
            <person name="Kim J.M."/>
            <person name="Han D.M."/>
            <person name="Kim K.H."/>
            <person name="Jeon C.O."/>
        </authorList>
    </citation>
    <scope>NUCLEOTIDE SEQUENCE [LARGE SCALE GENOMIC DNA]</scope>
    <source>
        <strain evidence="3 4">KMA01</strain>
    </source>
</reference>
<proteinExistence type="predicted"/>
<accession>A0ABY8F0Z7</accession>
<keyword evidence="1" id="KW-0732">Signal</keyword>
<name>A0ABY8F0Z7_9HYPH</name>